<dbReference type="InterPro" id="IPR003369">
    <property type="entry name" value="TatA/B/E"/>
</dbReference>
<dbReference type="InterPro" id="IPR006312">
    <property type="entry name" value="TatA/E"/>
</dbReference>
<protein>
    <recommendedName>
        <fullName evidence="9">Sec-independent protein translocase protein TatA</fullName>
    </recommendedName>
</protein>
<keyword evidence="5 9" id="KW-0653">Protein transport</keyword>
<keyword evidence="6 9" id="KW-1133">Transmembrane helix</keyword>
<keyword evidence="4 9" id="KW-0812">Transmembrane</keyword>
<dbReference type="HAMAP" id="MF_00236">
    <property type="entry name" value="TatA_E"/>
    <property type="match status" value="1"/>
</dbReference>
<evidence type="ECO:0000256" key="5">
    <source>
        <dbReference type="ARBA" id="ARBA00022927"/>
    </source>
</evidence>
<accession>A0A0G1D572</accession>
<name>A0A0G1D572_9BACT</name>
<comment type="subcellular location">
    <subcellularLocation>
        <location evidence="1 9">Cell membrane</location>
        <topology evidence="1 9">Single-pass membrane protein</topology>
    </subcellularLocation>
</comment>
<comment type="similarity">
    <text evidence="9">Belongs to the TatA/E family.</text>
</comment>
<dbReference type="PRINTS" id="PR01506">
    <property type="entry name" value="TATBPROTEIN"/>
</dbReference>
<keyword evidence="7 9" id="KW-0811">Translocation</keyword>
<dbReference type="EMBL" id="LCFK01000028">
    <property type="protein sequence ID" value="KKS93050.1"/>
    <property type="molecule type" value="Genomic_DNA"/>
</dbReference>
<evidence type="ECO:0000256" key="2">
    <source>
        <dbReference type="ARBA" id="ARBA00022448"/>
    </source>
</evidence>
<keyword evidence="8 9" id="KW-0472">Membrane</keyword>
<evidence type="ECO:0000256" key="3">
    <source>
        <dbReference type="ARBA" id="ARBA00022475"/>
    </source>
</evidence>
<sequence>MFGIGVQELVVVLVIVLVLFGGKKLPELSKGIGEAIKNIRTGFSDDENKKDKTSKDKAKK</sequence>
<evidence type="ECO:0000256" key="8">
    <source>
        <dbReference type="ARBA" id="ARBA00023136"/>
    </source>
</evidence>
<dbReference type="GO" id="GO:0043953">
    <property type="term" value="P:protein transport by the Tat complex"/>
    <property type="evidence" value="ECO:0007669"/>
    <property type="project" value="UniProtKB-UniRule"/>
</dbReference>
<dbReference type="PANTHER" id="PTHR42982">
    <property type="entry name" value="SEC-INDEPENDENT PROTEIN TRANSLOCASE PROTEIN TATA"/>
    <property type="match status" value="1"/>
</dbReference>
<evidence type="ECO:0000256" key="4">
    <source>
        <dbReference type="ARBA" id="ARBA00022692"/>
    </source>
</evidence>
<gene>
    <name evidence="9" type="primary">tatA</name>
    <name evidence="10" type="ORF">UV68_C0028G0002</name>
</gene>
<dbReference type="NCBIfam" id="TIGR01411">
    <property type="entry name" value="tatAE"/>
    <property type="match status" value="1"/>
</dbReference>
<comment type="caution">
    <text evidence="10">The sequence shown here is derived from an EMBL/GenBank/DDBJ whole genome shotgun (WGS) entry which is preliminary data.</text>
</comment>
<reference evidence="10 11" key="1">
    <citation type="journal article" date="2015" name="Nature">
        <title>rRNA introns, odd ribosomes, and small enigmatic genomes across a large radiation of phyla.</title>
        <authorList>
            <person name="Brown C.T."/>
            <person name="Hug L.A."/>
            <person name="Thomas B.C."/>
            <person name="Sharon I."/>
            <person name="Castelle C.J."/>
            <person name="Singh A."/>
            <person name="Wilkins M.J."/>
            <person name="Williams K.H."/>
            <person name="Banfield J.F."/>
        </authorList>
    </citation>
    <scope>NUCLEOTIDE SEQUENCE [LARGE SCALE GENOMIC DNA]</scope>
</reference>
<organism evidence="10 11">
    <name type="scientific">Candidatus Collierbacteria bacterium GW2011_GWC2_43_12</name>
    <dbReference type="NCBI Taxonomy" id="1618390"/>
    <lineage>
        <taxon>Bacteria</taxon>
        <taxon>Candidatus Collieribacteriota</taxon>
    </lineage>
</organism>
<comment type="function">
    <text evidence="9">Part of the twin-arginine translocation (Tat) system that transports large folded proteins containing a characteristic twin-arginine motif in their signal peptide across membranes. TatA could form the protein-conducting channel of the Tat system.</text>
</comment>
<dbReference type="Proteomes" id="UP000033980">
    <property type="component" value="Unassembled WGS sequence"/>
</dbReference>
<dbReference type="Gene3D" id="1.20.5.3310">
    <property type="match status" value="1"/>
</dbReference>
<evidence type="ECO:0000256" key="1">
    <source>
        <dbReference type="ARBA" id="ARBA00004162"/>
    </source>
</evidence>
<evidence type="ECO:0000256" key="6">
    <source>
        <dbReference type="ARBA" id="ARBA00022989"/>
    </source>
</evidence>
<dbReference type="GO" id="GO:0008320">
    <property type="term" value="F:protein transmembrane transporter activity"/>
    <property type="evidence" value="ECO:0007669"/>
    <property type="project" value="UniProtKB-UniRule"/>
</dbReference>
<keyword evidence="3 9" id="KW-1003">Cell membrane</keyword>
<proteinExistence type="inferred from homology"/>
<dbReference type="Pfam" id="PF02416">
    <property type="entry name" value="TatA_B_E"/>
    <property type="match status" value="1"/>
</dbReference>
<dbReference type="AlphaFoldDB" id="A0A0G1D572"/>
<evidence type="ECO:0000256" key="7">
    <source>
        <dbReference type="ARBA" id="ARBA00023010"/>
    </source>
</evidence>
<evidence type="ECO:0000256" key="9">
    <source>
        <dbReference type="HAMAP-Rule" id="MF_00236"/>
    </source>
</evidence>
<dbReference type="GO" id="GO:0033281">
    <property type="term" value="C:TAT protein transport complex"/>
    <property type="evidence" value="ECO:0007669"/>
    <property type="project" value="UniProtKB-UniRule"/>
</dbReference>
<evidence type="ECO:0000313" key="11">
    <source>
        <dbReference type="Proteomes" id="UP000033980"/>
    </source>
</evidence>
<feature type="transmembrane region" description="Helical" evidence="9">
    <location>
        <begin position="6"/>
        <end position="22"/>
    </location>
</feature>
<keyword evidence="2 9" id="KW-0813">Transport</keyword>
<comment type="subunit">
    <text evidence="9">Forms a complex with TatC.</text>
</comment>
<evidence type="ECO:0000313" key="10">
    <source>
        <dbReference type="EMBL" id="KKS93050.1"/>
    </source>
</evidence>
<dbReference type="PANTHER" id="PTHR42982:SF1">
    <property type="entry name" value="SEC-INDEPENDENT PROTEIN TRANSLOCASE PROTEIN TATA"/>
    <property type="match status" value="1"/>
</dbReference>